<dbReference type="SMART" id="SM00304">
    <property type="entry name" value="HAMP"/>
    <property type="match status" value="1"/>
</dbReference>
<comment type="subcellular location">
    <subcellularLocation>
        <location evidence="2">Cell membrane</location>
    </subcellularLocation>
</comment>
<dbReference type="Gene3D" id="1.10.287.130">
    <property type="match status" value="1"/>
</dbReference>
<evidence type="ECO:0000256" key="4">
    <source>
        <dbReference type="ARBA" id="ARBA00022553"/>
    </source>
</evidence>
<dbReference type="InterPro" id="IPR036890">
    <property type="entry name" value="HATPase_C_sf"/>
</dbReference>
<comment type="catalytic activity">
    <reaction evidence="1">
        <text>ATP + protein L-histidine = ADP + protein N-phospho-L-histidine.</text>
        <dbReference type="EC" id="2.7.13.3"/>
    </reaction>
</comment>
<evidence type="ECO:0000256" key="7">
    <source>
        <dbReference type="ARBA" id="ARBA00022777"/>
    </source>
</evidence>
<dbReference type="SMART" id="SM00388">
    <property type="entry name" value="HisKA"/>
    <property type="match status" value="1"/>
</dbReference>
<keyword evidence="8 11" id="KW-1133">Transmembrane helix</keyword>
<dbReference type="InterPro" id="IPR003661">
    <property type="entry name" value="HisK_dim/P_dom"/>
</dbReference>
<dbReference type="SUPFAM" id="SSF55874">
    <property type="entry name" value="ATPase domain of HSP90 chaperone/DNA topoisomerase II/histidine kinase"/>
    <property type="match status" value="1"/>
</dbReference>
<dbReference type="PROSITE" id="PS50109">
    <property type="entry name" value="HIS_KIN"/>
    <property type="match status" value="1"/>
</dbReference>
<dbReference type="PROSITE" id="PS50885">
    <property type="entry name" value="HAMP"/>
    <property type="match status" value="1"/>
</dbReference>
<dbReference type="InterPro" id="IPR003594">
    <property type="entry name" value="HATPase_dom"/>
</dbReference>
<keyword evidence="10" id="KW-0175">Coiled coil</keyword>
<protein>
    <recommendedName>
        <fullName evidence="3">histidine kinase</fullName>
        <ecNumber evidence="3">2.7.13.3</ecNumber>
    </recommendedName>
</protein>
<dbReference type="AlphaFoldDB" id="A0A2T4UJ65"/>
<dbReference type="InterPro" id="IPR050736">
    <property type="entry name" value="Sensor_HK_Regulatory"/>
</dbReference>
<evidence type="ECO:0000256" key="10">
    <source>
        <dbReference type="SAM" id="Coils"/>
    </source>
</evidence>
<feature type="domain" description="Histidine kinase" evidence="12">
    <location>
        <begin position="259"/>
        <end position="468"/>
    </location>
</feature>
<dbReference type="CDD" id="cd00075">
    <property type="entry name" value="HATPase"/>
    <property type="match status" value="1"/>
</dbReference>
<evidence type="ECO:0000259" key="13">
    <source>
        <dbReference type="PROSITE" id="PS50885"/>
    </source>
</evidence>
<dbReference type="InterPro" id="IPR005467">
    <property type="entry name" value="His_kinase_dom"/>
</dbReference>
<dbReference type="CDD" id="cd00082">
    <property type="entry name" value="HisKA"/>
    <property type="match status" value="1"/>
</dbReference>
<dbReference type="InterPro" id="IPR004358">
    <property type="entry name" value="Sig_transdc_His_kin-like_C"/>
</dbReference>
<comment type="caution">
    <text evidence="14">The sequence shown here is derived from an EMBL/GenBank/DDBJ whole genome shotgun (WGS) entry which is preliminary data.</text>
</comment>
<evidence type="ECO:0000256" key="6">
    <source>
        <dbReference type="ARBA" id="ARBA00022692"/>
    </source>
</evidence>
<keyword evidence="7" id="KW-0418">Kinase</keyword>
<evidence type="ECO:0000313" key="15">
    <source>
        <dbReference type="Proteomes" id="UP000240739"/>
    </source>
</evidence>
<evidence type="ECO:0000259" key="12">
    <source>
        <dbReference type="PROSITE" id="PS50109"/>
    </source>
</evidence>
<dbReference type="SUPFAM" id="SSF47384">
    <property type="entry name" value="Homodimeric domain of signal transducing histidine kinase"/>
    <property type="match status" value="1"/>
</dbReference>
<evidence type="ECO:0000256" key="11">
    <source>
        <dbReference type="SAM" id="Phobius"/>
    </source>
</evidence>
<feature type="transmembrane region" description="Helical" evidence="11">
    <location>
        <begin position="179"/>
        <end position="201"/>
    </location>
</feature>
<evidence type="ECO:0000256" key="5">
    <source>
        <dbReference type="ARBA" id="ARBA00022679"/>
    </source>
</evidence>
<evidence type="ECO:0000256" key="1">
    <source>
        <dbReference type="ARBA" id="ARBA00000085"/>
    </source>
</evidence>
<dbReference type="EC" id="2.7.13.3" evidence="3"/>
<name>A0A2T4UJ65_9ACTN</name>
<sequence>MATIRTRLAAIFGLIVLAAFGGVYLSVVPGLEASLTDERLRGLARTAGQYAEPIERAITTNQDVRVLDRTVRAAADASTARVTLLGVNRGTLGLQTFPKSDSTARTDITDLQFAVAQSAARSGRVERGTEAGSEGRVGQAAVPLFFPGRDGRPEVGSVVVFTDPLADLEGQVAVVRRRVLVAGLVAALLAALAGAVVAELLGRRVRRLEAVAGLVAAGDFSARFPVDDSDELGRLAQTLEDMRRQLAELEHARSRFIATASHELRTPIFSLGGFVELLQDEDLDDATRATFLDQIAQQVDRLGKLATDLLDLSKLEAGTLELRPEQTDLAEVAELVASEFRPALLAHRSTLEVRVPAGRVHAVCDPERVAQVLRILIDNALTHTPDGTDVVLSASRRGERVRVGVADFGPGIHRTMLPHIFEPFVTSDDAQGSGLGLAIAHELAERMSGELIAESKPGRTTFTLELPA</sequence>
<dbReference type="Gene3D" id="6.10.340.10">
    <property type="match status" value="1"/>
</dbReference>
<dbReference type="OrthoDB" id="9813151at2"/>
<keyword evidence="6 11" id="KW-0812">Transmembrane</keyword>
<evidence type="ECO:0000313" key="14">
    <source>
        <dbReference type="EMBL" id="PTL59284.1"/>
    </source>
</evidence>
<dbReference type="PANTHER" id="PTHR43711">
    <property type="entry name" value="TWO-COMPONENT HISTIDINE KINASE"/>
    <property type="match status" value="1"/>
</dbReference>
<gene>
    <name evidence="14" type="ORF">C7Y72_06270</name>
</gene>
<dbReference type="SMART" id="SM00387">
    <property type="entry name" value="HATPase_c"/>
    <property type="match status" value="1"/>
</dbReference>
<reference evidence="14 15" key="1">
    <citation type="submission" date="2018-03" db="EMBL/GenBank/DDBJ databases">
        <title>Aquarubrobacter algicola gen. nov., sp. nov., a novel actinobacterium isolated from shallow eutrophic lake during the end of cyanobacterial harmful algal blooms.</title>
        <authorList>
            <person name="Chun S.J."/>
        </authorList>
    </citation>
    <scope>NUCLEOTIDE SEQUENCE [LARGE SCALE GENOMIC DNA]</scope>
    <source>
        <strain evidence="14 15">Seoho-28</strain>
    </source>
</reference>
<dbReference type="Proteomes" id="UP000240739">
    <property type="component" value="Unassembled WGS sequence"/>
</dbReference>
<dbReference type="Pfam" id="PF02518">
    <property type="entry name" value="HATPase_c"/>
    <property type="match status" value="1"/>
</dbReference>
<dbReference type="RefSeq" id="WP_107567767.1">
    <property type="nucleotide sequence ID" value="NZ_PYYB01000001.1"/>
</dbReference>
<feature type="coiled-coil region" evidence="10">
    <location>
        <begin position="232"/>
        <end position="259"/>
    </location>
</feature>
<keyword evidence="4" id="KW-0597">Phosphoprotein</keyword>
<keyword evidence="9" id="KW-0902">Two-component regulatory system</keyword>
<keyword evidence="11" id="KW-0472">Membrane</keyword>
<proteinExistence type="predicted"/>
<dbReference type="InterPro" id="IPR036097">
    <property type="entry name" value="HisK_dim/P_sf"/>
</dbReference>
<dbReference type="FunFam" id="1.10.287.130:FF:000001">
    <property type="entry name" value="Two-component sensor histidine kinase"/>
    <property type="match status" value="1"/>
</dbReference>
<accession>A0A2T4UJ65</accession>
<dbReference type="GO" id="GO:0005886">
    <property type="term" value="C:plasma membrane"/>
    <property type="evidence" value="ECO:0007669"/>
    <property type="project" value="UniProtKB-SubCell"/>
</dbReference>
<keyword evidence="5" id="KW-0808">Transferase</keyword>
<organism evidence="14 15">
    <name type="scientific">Paraconexibacter algicola</name>
    <dbReference type="NCBI Taxonomy" id="2133960"/>
    <lineage>
        <taxon>Bacteria</taxon>
        <taxon>Bacillati</taxon>
        <taxon>Actinomycetota</taxon>
        <taxon>Thermoleophilia</taxon>
        <taxon>Solirubrobacterales</taxon>
        <taxon>Paraconexibacteraceae</taxon>
        <taxon>Paraconexibacter</taxon>
    </lineage>
</organism>
<dbReference type="PRINTS" id="PR00344">
    <property type="entry name" value="BCTRLSENSOR"/>
</dbReference>
<dbReference type="Pfam" id="PF00512">
    <property type="entry name" value="HisKA"/>
    <property type="match status" value="1"/>
</dbReference>
<evidence type="ECO:0000256" key="2">
    <source>
        <dbReference type="ARBA" id="ARBA00004236"/>
    </source>
</evidence>
<evidence type="ECO:0000256" key="3">
    <source>
        <dbReference type="ARBA" id="ARBA00012438"/>
    </source>
</evidence>
<dbReference type="EMBL" id="PYYB01000001">
    <property type="protein sequence ID" value="PTL59284.1"/>
    <property type="molecule type" value="Genomic_DNA"/>
</dbReference>
<feature type="domain" description="HAMP" evidence="13">
    <location>
        <begin position="199"/>
        <end position="251"/>
    </location>
</feature>
<dbReference type="PANTHER" id="PTHR43711:SF1">
    <property type="entry name" value="HISTIDINE KINASE 1"/>
    <property type="match status" value="1"/>
</dbReference>
<dbReference type="CDD" id="cd06225">
    <property type="entry name" value="HAMP"/>
    <property type="match status" value="1"/>
</dbReference>
<evidence type="ECO:0000256" key="9">
    <source>
        <dbReference type="ARBA" id="ARBA00023012"/>
    </source>
</evidence>
<dbReference type="GO" id="GO:0000155">
    <property type="term" value="F:phosphorelay sensor kinase activity"/>
    <property type="evidence" value="ECO:0007669"/>
    <property type="project" value="InterPro"/>
</dbReference>
<dbReference type="InterPro" id="IPR003660">
    <property type="entry name" value="HAMP_dom"/>
</dbReference>
<evidence type="ECO:0000256" key="8">
    <source>
        <dbReference type="ARBA" id="ARBA00022989"/>
    </source>
</evidence>
<keyword evidence="15" id="KW-1185">Reference proteome</keyword>
<dbReference type="Pfam" id="PF00672">
    <property type="entry name" value="HAMP"/>
    <property type="match status" value="1"/>
</dbReference>
<dbReference type="Gene3D" id="3.30.565.10">
    <property type="entry name" value="Histidine kinase-like ATPase, C-terminal domain"/>
    <property type="match status" value="1"/>
</dbReference>
<dbReference type="SUPFAM" id="SSF158472">
    <property type="entry name" value="HAMP domain-like"/>
    <property type="match status" value="1"/>
</dbReference>